<dbReference type="OrthoDB" id="2400269at2759"/>
<dbReference type="Proteomes" id="UP000615446">
    <property type="component" value="Unassembled WGS sequence"/>
</dbReference>
<accession>A0A2Z6Q8D3</accession>
<dbReference type="EMBL" id="BLAL01000022">
    <property type="protein sequence ID" value="GES76577.1"/>
    <property type="molecule type" value="Genomic_DNA"/>
</dbReference>
<reference evidence="2 4" key="1">
    <citation type="submission" date="2017-11" db="EMBL/GenBank/DDBJ databases">
        <title>The genome of Rhizophagus clarus HR1 reveals common genetic basis of auxotrophy among arbuscular mycorrhizal fungi.</title>
        <authorList>
            <person name="Kobayashi Y."/>
        </authorList>
    </citation>
    <scope>NUCLEOTIDE SEQUENCE [LARGE SCALE GENOMIC DNA]</scope>
    <source>
        <strain evidence="2 4">HR1</strain>
    </source>
</reference>
<dbReference type="STRING" id="94130.A0A2Z6Q8D3"/>
<evidence type="ECO:0000313" key="2">
    <source>
        <dbReference type="EMBL" id="GBB84692.1"/>
    </source>
</evidence>
<feature type="compositionally biased region" description="Polar residues" evidence="1">
    <location>
        <begin position="132"/>
        <end position="142"/>
    </location>
</feature>
<feature type="region of interest" description="Disordered" evidence="1">
    <location>
        <begin position="120"/>
        <end position="142"/>
    </location>
</feature>
<proteinExistence type="predicted"/>
<gene>
    <name evidence="3" type="ORF">RCL2_000398100</name>
    <name evidence="2" type="ORF">RclHR1_11280002</name>
</gene>
<reference evidence="3" key="2">
    <citation type="submission" date="2019-10" db="EMBL/GenBank/DDBJ databases">
        <title>Conservation and host-specific expression of non-tandemly repeated heterogenous ribosome RNA gene in arbuscular mycorrhizal fungi.</title>
        <authorList>
            <person name="Maeda T."/>
            <person name="Kobayashi Y."/>
            <person name="Nakagawa T."/>
            <person name="Ezawa T."/>
            <person name="Yamaguchi K."/>
            <person name="Bino T."/>
            <person name="Nishimoto Y."/>
            <person name="Shigenobu S."/>
            <person name="Kawaguchi M."/>
        </authorList>
    </citation>
    <scope>NUCLEOTIDE SEQUENCE</scope>
    <source>
        <strain evidence="3">HR1</strain>
    </source>
</reference>
<keyword evidence="4" id="KW-1185">Reference proteome</keyword>
<dbReference type="AlphaFoldDB" id="A0A2Z6Q8D3"/>
<evidence type="ECO:0000256" key="1">
    <source>
        <dbReference type="SAM" id="MobiDB-lite"/>
    </source>
</evidence>
<protein>
    <submittedName>
        <fullName evidence="2">Uncharacterized protein</fullName>
    </submittedName>
</protein>
<evidence type="ECO:0000313" key="3">
    <source>
        <dbReference type="EMBL" id="GES76577.1"/>
    </source>
</evidence>
<name>A0A2Z6Q8D3_9GLOM</name>
<sequence>MDNSNVKQWASLSLYRIDANNRSIERLISQIIKRYVKLGCTIKSGDDIEAAIHDIAGTKVANLLPNRNQEKEKIGTIAGIKSLHEWTWPVQGEDIGFVCTRILPGIGEWKKWFPAQIKKIQKQRKNEKPNPEYSTHTESSKK</sequence>
<comment type="caution">
    <text evidence="2">The sequence shown here is derived from an EMBL/GenBank/DDBJ whole genome shotgun (WGS) entry which is preliminary data.</text>
</comment>
<dbReference type="EMBL" id="BEXD01000145">
    <property type="protein sequence ID" value="GBB84692.1"/>
    <property type="molecule type" value="Genomic_DNA"/>
</dbReference>
<organism evidence="2 4">
    <name type="scientific">Rhizophagus clarus</name>
    <dbReference type="NCBI Taxonomy" id="94130"/>
    <lineage>
        <taxon>Eukaryota</taxon>
        <taxon>Fungi</taxon>
        <taxon>Fungi incertae sedis</taxon>
        <taxon>Mucoromycota</taxon>
        <taxon>Glomeromycotina</taxon>
        <taxon>Glomeromycetes</taxon>
        <taxon>Glomerales</taxon>
        <taxon>Glomeraceae</taxon>
        <taxon>Rhizophagus</taxon>
    </lineage>
</organism>
<dbReference type="Proteomes" id="UP000247702">
    <property type="component" value="Unassembled WGS sequence"/>
</dbReference>
<evidence type="ECO:0000313" key="4">
    <source>
        <dbReference type="Proteomes" id="UP000247702"/>
    </source>
</evidence>